<feature type="region of interest" description="Disordered" evidence="1">
    <location>
        <begin position="122"/>
        <end position="162"/>
    </location>
</feature>
<evidence type="ECO:0000313" key="2">
    <source>
        <dbReference type="EMBL" id="CAI0413390.1"/>
    </source>
</evidence>
<organism evidence="2 3">
    <name type="scientific">Linum tenue</name>
    <dbReference type="NCBI Taxonomy" id="586396"/>
    <lineage>
        <taxon>Eukaryota</taxon>
        <taxon>Viridiplantae</taxon>
        <taxon>Streptophyta</taxon>
        <taxon>Embryophyta</taxon>
        <taxon>Tracheophyta</taxon>
        <taxon>Spermatophyta</taxon>
        <taxon>Magnoliopsida</taxon>
        <taxon>eudicotyledons</taxon>
        <taxon>Gunneridae</taxon>
        <taxon>Pentapetalae</taxon>
        <taxon>rosids</taxon>
        <taxon>fabids</taxon>
        <taxon>Malpighiales</taxon>
        <taxon>Linaceae</taxon>
        <taxon>Linum</taxon>
    </lineage>
</organism>
<reference evidence="2" key="1">
    <citation type="submission" date="2022-08" db="EMBL/GenBank/DDBJ databases">
        <authorList>
            <person name="Gutierrez-Valencia J."/>
        </authorList>
    </citation>
    <scope>NUCLEOTIDE SEQUENCE</scope>
</reference>
<dbReference type="PANTHER" id="PTHR38382">
    <property type="entry name" value="RNA-BINDING PROTEIN"/>
    <property type="match status" value="1"/>
</dbReference>
<name>A0AAV0JTU2_9ROSI</name>
<dbReference type="AlphaFoldDB" id="A0AAV0JTU2"/>
<feature type="region of interest" description="Disordered" evidence="1">
    <location>
        <begin position="1"/>
        <end position="31"/>
    </location>
</feature>
<feature type="compositionally biased region" description="Low complexity" evidence="1">
    <location>
        <begin position="15"/>
        <end position="26"/>
    </location>
</feature>
<protein>
    <submittedName>
        <fullName evidence="2">Uncharacterized protein</fullName>
    </submittedName>
</protein>
<feature type="region of interest" description="Disordered" evidence="1">
    <location>
        <begin position="71"/>
        <end position="109"/>
    </location>
</feature>
<accession>A0AAV0JTU2</accession>
<proteinExistence type="predicted"/>
<dbReference type="Proteomes" id="UP001154282">
    <property type="component" value="Unassembled WGS sequence"/>
</dbReference>
<dbReference type="PANTHER" id="PTHR38382:SF1">
    <property type="entry name" value="RNA-BINDING PROTEIN"/>
    <property type="match status" value="1"/>
</dbReference>
<sequence>MKPKDGPIRAIGQRSITSSFVSPSSSNRRNEISTLDSDAAGELKKDGAVSSSKLSLSDFLNKKLHKTAVVRSRSLKGKSQPFLSPLGRITESSVSGGSKDDKEERNSSVVVEDEVVFQLFKKPAVGEKGNDDADSSSRFGTIGKPTDSSNSTGLSSSEPDCSPITGLQTCEHIKHASAVPKLPLVLGDDQQDRNRAAEDRLNNKKKRKKVYNHYANGSGWWDCDMEGVDSEEVGFGEIWEGVGSTTFGGIEWH</sequence>
<keyword evidence="3" id="KW-1185">Reference proteome</keyword>
<evidence type="ECO:0000313" key="3">
    <source>
        <dbReference type="Proteomes" id="UP001154282"/>
    </source>
</evidence>
<comment type="caution">
    <text evidence="2">The sequence shown here is derived from an EMBL/GenBank/DDBJ whole genome shotgun (WGS) entry which is preliminary data.</text>
</comment>
<gene>
    <name evidence="2" type="ORF">LITE_LOCUS15919</name>
</gene>
<dbReference type="EMBL" id="CAMGYJ010000005">
    <property type="protein sequence ID" value="CAI0413390.1"/>
    <property type="molecule type" value="Genomic_DNA"/>
</dbReference>
<evidence type="ECO:0000256" key="1">
    <source>
        <dbReference type="SAM" id="MobiDB-lite"/>
    </source>
</evidence>
<feature type="compositionally biased region" description="Low complexity" evidence="1">
    <location>
        <begin position="148"/>
        <end position="157"/>
    </location>
</feature>